<feature type="compositionally biased region" description="Basic residues" evidence="1">
    <location>
        <begin position="56"/>
        <end position="71"/>
    </location>
</feature>
<evidence type="ECO:0000256" key="1">
    <source>
        <dbReference type="SAM" id="MobiDB-lite"/>
    </source>
</evidence>
<reference evidence="3" key="3">
    <citation type="submission" date="2025-08" db="UniProtKB">
        <authorList>
            <consortium name="RefSeq"/>
        </authorList>
    </citation>
    <scope>IDENTIFICATION</scope>
    <source>
        <strain evidence="3">CBS 342.82</strain>
    </source>
</reference>
<sequence length="89" mass="9621">MHNSAMCVYVGAHKQALALSARTRWGCTMLTMTCDVVVSAQDSSRRTTVTIDITHTHAHAHAHHGHPSTRPHTHEGTHNGLNPVGPSQP</sequence>
<organism evidence="3">
    <name type="scientific">Dissoconium aciculare CBS 342.82</name>
    <dbReference type="NCBI Taxonomy" id="1314786"/>
    <lineage>
        <taxon>Eukaryota</taxon>
        <taxon>Fungi</taxon>
        <taxon>Dikarya</taxon>
        <taxon>Ascomycota</taxon>
        <taxon>Pezizomycotina</taxon>
        <taxon>Dothideomycetes</taxon>
        <taxon>Dothideomycetidae</taxon>
        <taxon>Mycosphaerellales</taxon>
        <taxon>Dissoconiaceae</taxon>
        <taxon>Dissoconium</taxon>
    </lineage>
</organism>
<dbReference type="AlphaFoldDB" id="A0A6J3MEW0"/>
<reference evidence="3" key="2">
    <citation type="submission" date="2020-04" db="EMBL/GenBank/DDBJ databases">
        <authorList>
            <consortium name="NCBI Genome Project"/>
        </authorList>
    </citation>
    <scope>NUCLEOTIDE SEQUENCE</scope>
    <source>
        <strain evidence="3">CBS 342.82</strain>
    </source>
</reference>
<gene>
    <name evidence="3" type="ORF">K489DRAFT_156701</name>
</gene>
<keyword evidence="2" id="KW-1185">Reference proteome</keyword>
<evidence type="ECO:0000313" key="2">
    <source>
        <dbReference type="Proteomes" id="UP000504637"/>
    </source>
</evidence>
<dbReference type="RefSeq" id="XP_033462438.1">
    <property type="nucleotide sequence ID" value="XM_033599268.1"/>
</dbReference>
<evidence type="ECO:0000313" key="3">
    <source>
        <dbReference type="RefSeq" id="XP_033462438.1"/>
    </source>
</evidence>
<protein>
    <submittedName>
        <fullName evidence="3">Uncharacterized protein</fullName>
    </submittedName>
</protein>
<accession>A0A6J3MEW0</accession>
<proteinExistence type="predicted"/>
<name>A0A6J3MEW0_9PEZI</name>
<dbReference type="Proteomes" id="UP000504637">
    <property type="component" value="Unplaced"/>
</dbReference>
<feature type="region of interest" description="Disordered" evidence="1">
    <location>
        <begin position="56"/>
        <end position="89"/>
    </location>
</feature>
<reference evidence="3" key="1">
    <citation type="submission" date="2020-01" db="EMBL/GenBank/DDBJ databases">
        <authorList>
            <consortium name="DOE Joint Genome Institute"/>
            <person name="Haridas S."/>
            <person name="Albert R."/>
            <person name="Binder M."/>
            <person name="Bloem J."/>
            <person name="Labutti K."/>
            <person name="Salamov A."/>
            <person name="Andreopoulos B."/>
            <person name="Baker S.E."/>
            <person name="Barry K."/>
            <person name="Bills G."/>
            <person name="Bluhm B.H."/>
            <person name="Cannon C."/>
            <person name="Castanera R."/>
            <person name="Culley D.E."/>
            <person name="Daum C."/>
            <person name="Ezra D."/>
            <person name="Gonzalez J.B."/>
            <person name="Henrissat B."/>
            <person name="Kuo A."/>
            <person name="Liang C."/>
            <person name="Lipzen A."/>
            <person name="Lutzoni F."/>
            <person name="Magnuson J."/>
            <person name="Mondo S."/>
            <person name="Nolan M."/>
            <person name="Ohm R."/>
            <person name="Pangilinan J."/>
            <person name="Park H.-J."/>
            <person name="Ramirez L."/>
            <person name="Alfaro M."/>
            <person name="Sun H."/>
            <person name="Tritt A."/>
            <person name="Yoshinaga Y."/>
            <person name="Zwiers L.-H."/>
            <person name="Turgeon B.G."/>
            <person name="Goodwin S.B."/>
            <person name="Spatafora J.W."/>
            <person name="Crous P.W."/>
            <person name="Grigoriev I.V."/>
        </authorList>
    </citation>
    <scope>NUCLEOTIDE SEQUENCE</scope>
    <source>
        <strain evidence="3">CBS 342.82</strain>
    </source>
</reference>
<dbReference type="GeneID" id="54357067"/>